<proteinExistence type="predicted"/>
<keyword evidence="1" id="KW-0472">Membrane</keyword>
<name>A0A9P0KBA7_ACAOB</name>
<dbReference type="AlphaFoldDB" id="A0A9P0KBA7"/>
<evidence type="ECO:0000313" key="3">
    <source>
        <dbReference type="Proteomes" id="UP001152888"/>
    </source>
</evidence>
<protein>
    <submittedName>
        <fullName evidence="2">Uncharacterized protein</fullName>
    </submittedName>
</protein>
<accession>A0A9P0KBA7</accession>
<sequence length="84" mass="9455">MLHALRTSEDRPEGQAYILYYMYGFALDMYVAFFRCDDHVTIVRAGSIFAISLPSLFDKTKGMAGRKISDDNTDGVFITGMFAL</sequence>
<keyword evidence="3" id="KW-1185">Reference proteome</keyword>
<keyword evidence="1" id="KW-0812">Transmembrane</keyword>
<dbReference type="Proteomes" id="UP001152888">
    <property type="component" value="Unassembled WGS sequence"/>
</dbReference>
<evidence type="ECO:0000256" key="1">
    <source>
        <dbReference type="SAM" id="Phobius"/>
    </source>
</evidence>
<gene>
    <name evidence="2" type="ORF">ACAOBT_LOCUS8916</name>
</gene>
<comment type="caution">
    <text evidence="2">The sequence shown here is derived from an EMBL/GenBank/DDBJ whole genome shotgun (WGS) entry which is preliminary data.</text>
</comment>
<reference evidence="2" key="1">
    <citation type="submission" date="2022-03" db="EMBL/GenBank/DDBJ databases">
        <authorList>
            <person name="Sayadi A."/>
        </authorList>
    </citation>
    <scope>NUCLEOTIDE SEQUENCE</scope>
</reference>
<keyword evidence="1" id="KW-1133">Transmembrane helix</keyword>
<organism evidence="2 3">
    <name type="scientific">Acanthoscelides obtectus</name>
    <name type="common">Bean weevil</name>
    <name type="synonym">Bruchus obtectus</name>
    <dbReference type="NCBI Taxonomy" id="200917"/>
    <lineage>
        <taxon>Eukaryota</taxon>
        <taxon>Metazoa</taxon>
        <taxon>Ecdysozoa</taxon>
        <taxon>Arthropoda</taxon>
        <taxon>Hexapoda</taxon>
        <taxon>Insecta</taxon>
        <taxon>Pterygota</taxon>
        <taxon>Neoptera</taxon>
        <taxon>Endopterygota</taxon>
        <taxon>Coleoptera</taxon>
        <taxon>Polyphaga</taxon>
        <taxon>Cucujiformia</taxon>
        <taxon>Chrysomeloidea</taxon>
        <taxon>Chrysomelidae</taxon>
        <taxon>Bruchinae</taxon>
        <taxon>Bruchini</taxon>
        <taxon>Acanthoscelides</taxon>
    </lineage>
</organism>
<feature type="transmembrane region" description="Helical" evidence="1">
    <location>
        <begin position="16"/>
        <end position="33"/>
    </location>
</feature>
<dbReference type="EMBL" id="CAKOFQ010006774">
    <property type="protein sequence ID" value="CAH1970422.1"/>
    <property type="molecule type" value="Genomic_DNA"/>
</dbReference>
<evidence type="ECO:0000313" key="2">
    <source>
        <dbReference type="EMBL" id="CAH1970422.1"/>
    </source>
</evidence>